<keyword evidence="4" id="KW-1185">Reference proteome</keyword>
<sequence length="307" mass="33338">MTDVSEQRIQHIPRLLQLRDSIDLIIRDDGHLQFGAVPGHSLVLGLPPRVEVEQIYQVMRELRRPLPDRAVVRLLHHCGVPVVHARGILDELLSAGVLSARPAGYGRRVHVLGMSLYTRSLLRHLRRTGVPCSGITPGTPTFGRLSRDDLVVIAGMLFPPADITYRLMEQGVPHLTCGVVDARVTVGPLVLPGRTGCLSCLDSASLAADAQWRTVRGQADEGMAPSVDHMIEYSMSMAADMVREVVSLKDIGPEAPSWVVPEVLAGRRYLDPLSLEVSVTDVPQHPGCASCAVVPGLRTVPQPVAQL</sequence>
<dbReference type="RefSeq" id="WP_014010650.1">
    <property type="nucleotide sequence ID" value="NZ_BJNT01000003.1"/>
</dbReference>
<name>A0A125T556_9CORY</name>
<dbReference type="GeneID" id="82886494"/>
<dbReference type="Proteomes" id="UP000182498">
    <property type="component" value="Unassembled WGS sequence"/>
</dbReference>
<dbReference type="EMBL" id="BJNT01000003">
    <property type="protein sequence ID" value="GEC85016.1"/>
    <property type="molecule type" value="Genomic_DNA"/>
</dbReference>
<dbReference type="EMBL" id="FAUH01000001">
    <property type="protein sequence ID" value="CUU64733.1"/>
    <property type="molecule type" value="Genomic_DNA"/>
</dbReference>
<reference evidence="1" key="1">
    <citation type="submission" date="2015-11" db="EMBL/GenBank/DDBJ databases">
        <authorList>
            <person name="Zhang Y."/>
            <person name="Guo Z."/>
        </authorList>
    </citation>
    <scope>NUCLEOTIDE SEQUENCE [LARGE SCALE GENOMIC DNA]</scope>
    <source>
        <strain evidence="1">Mu292</strain>
    </source>
</reference>
<protein>
    <recommendedName>
        <fullName evidence="7">Bacteriocin biosynthesis cyclodehydratase domain</fullName>
    </recommendedName>
</protein>
<dbReference type="AlphaFoldDB" id="A0A125T556"/>
<gene>
    <name evidence="2" type="ORF">CVA01_03300</name>
    <name evidence="1" type="ORF">CVAR292_00037</name>
    <name evidence="3" type="ORF">DCL06_09425</name>
</gene>
<dbReference type="Proteomes" id="UP000319986">
    <property type="component" value="Unassembled WGS sequence"/>
</dbReference>
<reference evidence="2 6" key="4">
    <citation type="submission" date="2019-06" db="EMBL/GenBank/DDBJ databases">
        <title>Whole genome shotgun sequence of Corynebacterium variabile NBRC 15286.</title>
        <authorList>
            <person name="Hosoyama A."/>
            <person name="Uohara A."/>
            <person name="Ohji S."/>
            <person name="Ichikawa N."/>
        </authorList>
    </citation>
    <scope>NUCLEOTIDE SEQUENCE [LARGE SCALE GENOMIC DNA]</scope>
    <source>
        <strain evidence="2 6">NBRC 15286</strain>
    </source>
</reference>
<dbReference type="Gene3D" id="3.40.50.720">
    <property type="entry name" value="NAD(P)-binding Rossmann-like Domain"/>
    <property type="match status" value="1"/>
</dbReference>
<evidence type="ECO:0000313" key="6">
    <source>
        <dbReference type="Proteomes" id="UP000319986"/>
    </source>
</evidence>
<dbReference type="EMBL" id="DMDD01000224">
    <property type="protein sequence ID" value="HAF73013.1"/>
    <property type="molecule type" value="Genomic_DNA"/>
</dbReference>
<dbReference type="Proteomes" id="UP000260925">
    <property type="component" value="Unassembled WGS sequence"/>
</dbReference>
<dbReference type="OrthoDB" id="4426339at2"/>
<evidence type="ECO:0000313" key="2">
    <source>
        <dbReference type="EMBL" id="GEC85016.1"/>
    </source>
</evidence>
<evidence type="ECO:0000313" key="3">
    <source>
        <dbReference type="EMBL" id="HAF73013.1"/>
    </source>
</evidence>
<organism evidence="1 4">
    <name type="scientific">Corynebacterium variabile</name>
    <dbReference type="NCBI Taxonomy" id="1727"/>
    <lineage>
        <taxon>Bacteria</taxon>
        <taxon>Bacillati</taxon>
        <taxon>Actinomycetota</taxon>
        <taxon>Actinomycetes</taxon>
        <taxon>Mycobacteriales</taxon>
        <taxon>Corynebacteriaceae</taxon>
        <taxon>Corynebacterium</taxon>
    </lineage>
</organism>
<evidence type="ECO:0008006" key="7">
    <source>
        <dbReference type="Google" id="ProtNLM"/>
    </source>
</evidence>
<dbReference type="OMA" id="RHPLCSC"/>
<reference evidence="3 5" key="3">
    <citation type="journal article" date="2018" name="Nat. Biotechnol.">
        <title>A standardized bacterial taxonomy based on genome phylogeny substantially revises the tree of life.</title>
        <authorList>
            <person name="Parks D.H."/>
            <person name="Chuvochina M."/>
            <person name="Waite D.W."/>
            <person name="Rinke C."/>
            <person name="Skarshewski A."/>
            <person name="Chaumeil P.A."/>
            <person name="Hugenholtz P."/>
        </authorList>
    </citation>
    <scope>NUCLEOTIDE SEQUENCE [LARGE SCALE GENOMIC DNA]</scope>
    <source>
        <strain evidence="3">UBA9851</strain>
    </source>
</reference>
<proteinExistence type="predicted"/>
<evidence type="ECO:0000313" key="4">
    <source>
        <dbReference type="Proteomes" id="UP000182498"/>
    </source>
</evidence>
<evidence type="ECO:0000313" key="1">
    <source>
        <dbReference type="EMBL" id="CUU64733.1"/>
    </source>
</evidence>
<accession>A0A125T556</accession>
<evidence type="ECO:0000313" key="5">
    <source>
        <dbReference type="Proteomes" id="UP000260925"/>
    </source>
</evidence>
<reference evidence="4" key="2">
    <citation type="submission" date="2015-11" db="EMBL/GenBank/DDBJ databases">
        <authorList>
            <person name="Dugat-Bony E."/>
        </authorList>
    </citation>
    <scope>NUCLEOTIDE SEQUENCE [LARGE SCALE GENOMIC DNA]</scope>
    <source>
        <strain evidence="4">Mu292</strain>
    </source>
</reference>